<sequence>MATTISKIPKLSMHTVRGGFSPLTPDEVNKLEYFFHRGGVRIAKVSPEIIVKYGSDVRVKEADTIDFIRENTQIPVPKIHAVYTHGPFDRPEFDAIDEYDTYIFMDYIEGETLEKMWPNFDEKDKVGIMDELKGHLEELRNMEGTYVGSLENGPVLDQILEYQPNKGPFTSVTEFHETLIDAYAKVYKGDVKPYLRGMLSTREHTIVFTHADFRPANIMVKDGHVVGIIDWEMSGWYPEWWEFAKAFFIWQFQNDWGSRFLEITPQYYCEQSAHGQMMQCLL</sequence>
<comment type="caution">
    <text evidence="2">The sequence shown here is derived from an EMBL/GenBank/DDBJ whole genome shotgun (WGS) entry which is preliminary data.</text>
</comment>
<dbReference type="InterPro" id="IPR002575">
    <property type="entry name" value="Aminoglycoside_PTrfase"/>
</dbReference>
<dbReference type="PANTHER" id="PTHR21310:SF48">
    <property type="entry name" value="AMINOGLYCOSIDE PHOSPHOTRANSFERASE DOMAIN-CONTAINING PROTEIN"/>
    <property type="match status" value="1"/>
</dbReference>
<protein>
    <recommendedName>
        <fullName evidence="1">Aminoglycoside phosphotransferase domain-containing protein</fullName>
    </recommendedName>
</protein>
<dbReference type="OMA" id="VWRWQND"/>
<keyword evidence="3" id="KW-1185">Reference proteome</keyword>
<proteinExistence type="predicted"/>
<dbReference type="HOGENOM" id="CLU_021768_3_2_1"/>
<evidence type="ECO:0000313" key="3">
    <source>
        <dbReference type="Proteomes" id="UP000015100"/>
    </source>
</evidence>
<reference evidence="3" key="2">
    <citation type="submission" date="2013-04" db="EMBL/GenBank/DDBJ databases">
        <title>Genomic mechanisms accounting for the adaptation to parasitism in nematode-trapping fungi.</title>
        <authorList>
            <person name="Ahren D.G."/>
        </authorList>
    </citation>
    <scope>NUCLEOTIDE SEQUENCE [LARGE SCALE GENOMIC DNA]</scope>
    <source>
        <strain evidence="3">CBS 200.50</strain>
    </source>
</reference>
<feature type="domain" description="Aminoglycoside phosphotransferase" evidence="1">
    <location>
        <begin position="60"/>
        <end position="274"/>
    </location>
</feature>
<dbReference type="CDD" id="cd05120">
    <property type="entry name" value="APH_ChoK_like"/>
    <property type="match status" value="1"/>
</dbReference>
<evidence type="ECO:0000313" key="2">
    <source>
        <dbReference type="EMBL" id="EPS43124.1"/>
    </source>
</evidence>
<accession>S8AJM9</accession>
<organism evidence="2 3">
    <name type="scientific">Dactylellina haptotyla (strain CBS 200.50)</name>
    <name type="common">Nematode-trapping fungus</name>
    <name type="synonym">Monacrosporium haptotylum</name>
    <dbReference type="NCBI Taxonomy" id="1284197"/>
    <lineage>
        <taxon>Eukaryota</taxon>
        <taxon>Fungi</taxon>
        <taxon>Dikarya</taxon>
        <taxon>Ascomycota</taxon>
        <taxon>Pezizomycotina</taxon>
        <taxon>Orbiliomycetes</taxon>
        <taxon>Orbiliales</taxon>
        <taxon>Orbiliaceae</taxon>
        <taxon>Dactylellina</taxon>
    </lineage>
</organism>
<dbReference type="PANTHER" id="PTHR21310">
    <property type="entry name" value="AMINOGLYCOSIDE PHOSPHOTRANSFERASE-RELATED-RELATED"/>
    <property type="match status" value="1"/>
</dbReference>
<dbReference type="SUPFAM" id="SSF56112">
    <property type="entry name" value="Protein kinase-like (PK-like)"/>
    <property type="match status" value="1"/>
</dbReference>
<dbReference type="Pfam" id="PF01636">
    <property type="entry name" value="APH"/>
    <property type="match status" value="1"/>
</dbReference>
<reference evidence="2 3" key="1">
    <citation type="journal article" date="2013" name="PLoS Genet.">
        <title>Genomic mechanisms accounting for the adaptation to parasitism in nematode-trapping fungi.</title>
        <authorList>
            <person name="Meerupati T."/>
            <person name="Andersson K.M."/>
            <person name="Friman E."/>
            <person name="Kumar D."/>
            <person name="Tunlid A."/>
            <person name="Ahren D."/>
        </authorList>
    </citation>
    <scope>NUCLEOTIDE SEQUENCE [LARGE SCALE GENOMIC DNA]</scope>
    <source>
        <strain evidence="2 3">CBS 200.50</strain>
    </source>
</reference>
<dbReference type="Proteomes" id="UP000015100">
    <property type="component" value="Unassembled WGS sequence"/>
</dbReference>
<dbReference type="OrthoDB" id="2906425at2759"/>
<dbReference type="AlphaFoldDB" id="S8AJM9"/>
<name>S8AJM9_DACHA</name>
<dbReference type="InterPro" id="IPR011009">
    <property type="entry name" value="Kinase-like_dom_sf"/>
</dbReference>
<dbReference type="EMBL" id="AQGS01000089">
    <property type="protein sequence ID" value="EPS43124.1"/>
    <property type="molecule type" value="Genomic_DNA"/>
</dbReference>
<dbReference type="InterPro" id="IPR051678">
    <property type="entry name" value="AGP_Transferase"/>
</dbReference>
<dbReference type="STRING" id="1284197.S8AJM9"/>
<evidence type="ECO:0000259" key="1">
    <source>
        <dbReference type="Pfam" id="PF01636"/>
    </source>
</evidence>
<dbReference type="eggNOG" id="ENOG502S6DC">
    <property type="taxonomic scope" value="Eukaryota"/>
</dbReference>
<gene>
    <name evidence="2" type="ORF">H072_2871</name>
</gene>
<dbReference type="Gene3D" id="3.90.1200.10">
    <property type="match status" value="1"/>
</dbReference>